<evidence type="ECO:0000259" key="4">
    <source>
        <dbReference type="PROSITE" id="PS50893"/>
    </source>
</evidence>
<dbReference type="RefSeq" id="WP_236938345.1">
    <property type="nucleotide sequence ID" value="NZ_CP014334.2"/>
</dbReference>
<dbReference type="KEGG" id="fia:NA23_07520"/>
<dbReference type="InterPro" id="IPR027417">
    <property type="entry name" value="P-loop_NTPase"/>
</dbReference>
<dbReference type="SUPFAM" id="SSF52540">
    <property type="entry name" value="P-loop containing nucleoside triphosphate hydrolases"/>
    <property type="match status" value="1"/>
</dbReference>
<dbReference type="Proteomes" id="UP000093740">
    <property type="component" value="Chromosome"/>
</dbReference>
<dbReference type="GO" id="GO:0042941">
    <property type="term" value="P:D-alanine transmembrane transport"/>
    <property type="evidence" value="ECO:0007669"/>
    <property type="project" value="TreeGrafter"/>
</dbReference>
<dbReference type="InterPro" id="IPR051120">
    <property type="entry name" value="ABC_AA/LPS_Transport"/>
</dbReference>
<accession>A0AAI8CP68</accession>
<dbReference type="GO" id="GO:1903805">
    <property type="term" value="P:L-valine import across plasma membrane"/>
    <property type="evidence" value="ECO:0007669"/>
    <property type="project" value="TreeGrafter"/>
</dbReference>
<dbReference type="GO" id="GO:0005524">
    <property type="term" value="F:ATP binding"/>
    <property type="evidence" value="ECO:0007669"/>
    <property type="project" value="UniProtKB-KW"/>
</dbReference>
<dbReference type="Pfam" id="PF00005">
    <property type="entry name" value="ABC_tran"/>
    <property type="match status" value="1"/>
</dbReference>
<dbReference type="Gene3D" id="3.40.50.300">
    <property type="entry name" value="P-loop containing nucleotide triphosphate hydrolases"/>
    <property type="match status" value="1"/>
</dbReference>
<proteinExistence type="predicted"/>
<dbReference type="PANTHER" id="PTHR45772">
    <property type="entry name" value="CONSERVED COMPONENT OF ABC TRANSPORTER FOR NATURAL AMINO ACIDS-RELATED"/>
    <property type="match status" value="1"/>
</dbReference>
<dbReference type="GO" id="GO:0015188">
    <property type="term" value="F:L-isoleucine transmembrane transporter activity"/>
    <property type="evidence" value="ECO:0007669"/>
    <property type="project" value="TreeGrafter"/>
</dbReference>
<protein>
    <submittedName>
        <fullName evidence="5">ABC transporter ATP-binding protein</fullName>
    </submittedName>
</protein>
<keyword evidence="2" id="KW-0547">Nucleotide-binding</keyword>
<dbReference type="CDD" id="cd03219">
    <property type="entry name" value="ABC_Mj1267_LivG_branched"/>
    <property type="match status" value="1"/>
</dbReference>
<evidence type="ECO:0000256" key="1">
    <source>
        <dbReference type="ARBA" id="ARBA00022448"/>
    </source>
</evidence>
<keyword evidence="3 5" id="KW-0067">ATP-binding</keyword>
<evidence type="ECO:0000256" key="3">
    <source>
        <dbReference type="ARBA" id="ARBA00022840"/>
    </source>
</evidence>
<evidence type="ECO:0000313" key="5">
    <source>
        <dbReference type="EMBL" id="AMW33764.2"/>
    </source>
</evidence>
<dbReference type="GO" id="GO:0015192">
    <property type="term" value="F:L-phenylalanine transmembrane transporter activity"/>
    <property type="evidence" value="ECO:0007669"/>
    <property type="project" value="TreeGrafter"/>
</dbReference>
<dbReference type="GO" id="GO:0005304">
    <property type="term" value="F:L-valine transmembrane transporter activity"/>
    <property type="evidence" value="ECO:0007669"/>
    <property type="project" value="TreeGrafter"/>
</dbReference>
<feature type="domain" description="ABC transporter" evidence="4">
    <location>
        <begin position="21"/>
        <end position="288"/>
    </location>
</feature>
<reference evidence="5 6" key="1">
    <citation type="journal article" date="2015" name="Stand. Genomic Sci.">
        <title>Genome sequence of a native-feather degrading extremely thermophilic Eubacterium, Fervidobacterium islandicum AW-1.</title>
        <authorList>
            <person name="Lee Y.J."/>
            <person name="Jeong H."/>
            <person name="Park G.S."/>
            <person name="Kwak Y."/>
            <person name="Lee S.J."/>
            <person name="Lee S.J."/>
            <person name="Park M.K."/>
            <person name="Kim J.Y."/>
            <person name="Kang H.K."/>
            <person name="Shin J.H."/>
            <person name="Lee D.W."/>
        </authorList>
    </citation>
    <scope>NUCLEOTIDE SEQUENCE [LARGE SCALE GENOMIC DNA]</scope>
    <source>
        <strain evidence="5 6">AW-1</strain>
    </source>
</reference>
<dbReference type="Pfam" id="PF12399">
    <property type="entry name" value="BCA_ABC_TP_C"/>
    <property type="match status" value="1"/>
</dbReference>
<dbReference type="SMART" id="SM00382">
    <property type="entry name" value="AAA"/>
    <property type="match status" value="1"/>
</dbReference>
<name>A0AAI8CP68_FERIS</name>
<dbReference type="GO" id="GO:0015808">
    <property type="term" value="P:L-alanine transport"/>
    <property type="evidence" value="ECO:0007669"/>
    <property type="project" value="TreeGrafter"/>
</dbReference>
<dbReference type="InterPro" id="IPR003593">
    <property type="entry name" value="AAA+_ATPase"/>
</dbReference>
<dbReference type="EMBL" id="CP014334">
    <property type="protein sequence ID" value="AMW33764.2"/>
    <property type="molecule type" value="Genomic_DNA"/>
</dbReference>
<dbReference type="InterPro" id="IPR032823">
    <property type="entry name" value="BCA_ABC_TP_C"/>
</dbReference>
<evidence type="ECO:0000313" key="6">
    <source>
        <dbReference type="Proteomes" id="UP000093740"/>
    </source>
</evidence>
<dbReference type="AlphaFoldDB" id="A0AAI8CP68"/>
<dbReference type="PANTHER" id="PTHR45772:SF7">
    <property type="entry name" value="AMINO ACID ABC TRANSPORTER ATP-BINDING PROTEIN"/>
    <property type="match status" value="1"/>
</dbReference>
<evidence type="ECO:0000256" key="2">
    <source>
        <dbReference type="ARBA" id="ARBA00022741"/>
    </source>
</evidence>
<dbReference type="FunFam" id="3.40.50.300:FF:000421">
    <property type="entry name" value="Branched-chain amino acid ABC transporter ATP-binding protein"/>
    <property type="match status" value="1"/>
</dbReference>
<gene>
    <name evidence="5" type="ORF">NA23_07520</name>
</gene>
<dbReference type="GO" id="GO:1903806">
    <property type="term" value="P:L-isoleucine import across plasma membrane"/>
    <property type="evidence" value="ECO:0007669"/>
    <property type="project" value="TreeGrafter"/>
</dbReference>
<dbReference type="PROSITE" id="PS50893">
    <property type="entry name" value="ABC_TRANSPORTER_2"/>
    <property type="match status" value="1"/>
</dbReference>
<keyword evidence="1" id="KW-0813">Transport</keyword>
<dbReference type="InterPro" id="IPR003439">
    <property type="entry name" value="ABC_transporter-like_ATP-bd"/>
</dbReference>
<sequence length="295" mass="33606">MNNTLMQEKRLNNEKNRRVILKMDHVTMQFGGLTAVDDFDNVVYEGEILGIIGPNGAGKTTAFNVITGIYYPTKGRIIFDDIDITPYKPHQITHLGIARTFQNIRLFGTLTVLDNVLVAMHHLLSTRDADEILKKHGKDPKIKGHLWFWRAVTKVGYRKKELEMRDIGMELLRKVGLDHLAYEIASSLPYGQQRKLEIARALATEPQLLLLDEPAAGMNPKESEELMEFIRYIRDEFKLTVVLIEHDMKVVMGVCERIIVMDSGKIIAEGTPQEISRNPRVIEAYLGKEWEHAGA</sequence>
<organism evidence="5 6">
    <name type="scientific">Fervidobacterium islandicum</name>
    <dbReference type="NCBI Taxonomy" id="2423"/>
    <lineage>
        <taxon>Bacteria</taxon>
        <taxon>Thermotogati</taxon>
        <taxon>Thermotogota</taxon>
        <taxon>Thermotogae</taxon>
        <taxon>Thermotogales</taxon>
        <taxon>Fervidobacteriaceae</taxon>
        <taxon>Fervidobacterium</taxon>
    </lineage>
</organism>
<dbReference type="GO" id="GO:0016887">
    <property type="term" value="F:ATP hydrolysis activity"/>
    <property type="evidence" value="ECO:0007669"/>
    <property type="project" value="InterPro"/>
</dbReference>
<keyword evidence="6" id="KW-1185">Reference proteome</keyword>
<dbReference type="GO" id="GO:0005886">
    <property type="term" value="C:plasma membrane"/>
    <property type="evidence" value="ECO:0007669"/>
    <property type="project" value="TreeGrafter"/>
</dbReference>